<proteinExistence type="predicted"/>
<dbReference type="Gene3D" id="3.30.420.10">
    <property type="entry name" value="Ribonuclease H-like superfamily/Ribonuclease H"/>
    <property type="match status" value="1"/>
</dbReference>
<dbReference type="GO" id="GO:0004523">
    <property type="term" value="F:RNA-DNA hybrid ribonuclease activity"/>
    <property type="evidence" value="ECO:0007669"/>
    <property type="project" value="InterPro"/>
</dbReference>
<evidence type="ECO:0000313" key="2">
    <source>
        <dbReference type="EnsemblPlants" id="Bo7g080190.1"/>
    </source>
</evidence>
<sequence>MRCDNYCPRCGELEETMTYAFFECPPALQIWSLSSTPTSPDIFPVSSVYTNMNYLFWRKNSIIEPEQDRNPYPWILWYIWKARNDKLFRVVQPVVQDNIPEVSQVISLGNICMLDGSWTSSAHFSGCGWVWMDSAENIQLMGTKNFTRLEPDLHSEVEALRWTMENMLQHSTCQSFGTDCKELIAMIKDPQAWPRFATELERIETLQICFPDFNIIHLPQARNQISDFLAKTARSFHRKLFFIGCSIPVWLPRSPQV</sequence>
<dbReference type="AlphaFoldDB" id="A0A0D3DAB1"/>
<evidence type="ECO:0000313" key="3">
    <source>
        <dbReference type="Proteomes" id="UP000032141"/>
    </source>
</evidence>
<dbReference type="InterPro" id="IPR044730">
    <property type="entry name" value="RNase_H-like_dom_plant"/>
</dbReference>
<dbReference type="Proteomes" id="UP000032141">
    <property type="component" value="Chromosome C7"/>
</dbReference>
<reference evidence="2 3" key="1">
    <citation type="journal article" date="2014" name="Genome Biol.">
        <title>Transcriptome and methylome profiling reveals relics of genome dominance in the mesopolyploid Brassica oleracea.</title>
        <authorList>
            <person name="Parkin I.A."/>
            <person name="Koh C."/>
            <person name="Tang H."/>
            <person name="Robinson S.J."/>
            <person name="Kagale S."/>
            <person name="Clarke W.E."/>
            <person name="Town C.D."/>
            <person name="Nixon J."/>
            <person name="Krishnakumar V."/>
            <person name="Bidwell S.L."/>
            <person name="Denoeud F."/>
            <person name="Belcram H."/>
            <person name="Links M.G."/>
            <person name="Just J."/>
            <person name="Clarke C."/>
            <person name="Bender T."/>
            <person name="Huebert T."/>
            <person name="Mason A.S."/>
            <person name="Pires J.C."/>
            <person name="Barker G."/>
            <person name="Moore J."/>
            <person name="Walley P.G."/>
            <person name="Manoli S."/>
            <person name="Batley J."/>
            <person name="Edwards D."/>
            <person name="Nelson M.N."/>
            <person name="Wang X."/>
            <person name="Paterson A.H."/>
            <person name="King G."/>
            <person name="Bancroft I."/>
            <person name="Chalhoub B."/>
            <person name="Sharpe A.G."/>
        </authorList>
    </citation>
    <scope>NUCLEOTIDE SEQUENCE</scope>
    <source>
        <strain evidence="2 3">cv. TO1000</strain>
    </source>
</reference>
<dbReference type="eggNOG" id="KOG1075">
    <property type="taxonomic scope" value="Eukaryota"/>
</dbReference>
<dbReference type="InterPro" id="IPR002156">
    <property type="entry name" value="RNaseH_domain"/>
</dbReference>
<dbReference type="CDD" id="cd06222">
    <property type="entry name" value="RNase_H_like"/>
    <property type="match status" value="1"/>
</dbReference>
<protein>
    <recommendedName>
        <fullName evidence="1">RNase H type-1 domain-containing protein</fullName>
    </recommendedName>
</protein>
<accession>A0A0D3DAB1</accession>
<evidence type="ECO:0000259" key="1">
    <source>
        <dbReference type="Pfam" id="PF13456"/>
    </source>
</evidence>
<dbReference type="Pfam" id="PF13456">
    <property type="entry name" value="RVT_3"/>
    <property type="match status" value="1"/>
</dbReference>
<dbReference type="EnsemblPlants" id="Bo7g080190.1">
    <property type="protein sequence ID" value="Bo7g080190.1"/>
    <property type="gene ID" value="Bo7g080190"/>
</dbReference>
<name>A0A0D3DAB1_BRAOL</name>
<dbReference type="SUPFAM" id="SSF53098">
    <property type="entry name" value="Ribonuclease H-like"/>
    <property type="match status" value="1"/>
</dbReference>
<dbReference type="Gramene" id="Bo7g080190.1">
    <property type="protein sequence ID" value="Bo7g080190.1"/>
    <property type="gene ID" value="Bo7g080190"/>
</dbReference>
<dbReference type="InterPro" id="IPR052929">
    <property type="entry name" value="RNase_H-like_EbsB-rel"/>
</dbReference>
<organism evidence="2 3">
    <name type="scientific">Brassica oleracea var. oleracea</name>
    <dbReference type="NCBI Taxonomy" id="109376"/>
    <lineage>
        <taxon>Eukaryota</taxon>
        <taxon>Viridiplantae</taxon>
        <taxon>Streptophyta</taxon>
        <taxon>Embryophyta</taxon>
        <taxon>Tracheophyta</taxon>
        <taxon>Spermatophyta</taxon>
        <taxon>Magnoliopsida</taxon>
        <taxon>eudicotyledons</taxon>
        <taxon>Gunneridae</taxon>
        <taxon>Pentapetalae</taxon>
        <taxon>rosids</taxon>
        <taxon>malvids</taxon>
        <taxon>Brassicales</taxon>
        <taxon>Brassicaceae</taxon>
        <taxon>Brassiceae</taxon>
        <taxon>Brassica</taxon>
    </lineage>
</organism>
<dbReference type="HOGENOM" id="CLU_000680_14_0_1"/>
<keyword evidence="3" id="KW-1185">Reference proteome</keyword>
<feature type="domain" description="RNase H type-1" evidence="1">
    <location>
        <begin position="115"/>
        <end position="233"/>
    </location>
</feature>
<dbReference type="PANTHER" id="PTHR47074">
    <property type="entry name" value="BNAC02G40300D PROTEIN"/>
    <property type="match status" value="1"/>
</dbReference>
<dbReference type="InterPro" id="IPR036397">
    <property type="entry name" value="RNaseH_sf"/>
</dbReference>
<dbReference type="PANTHER" id="PTHR47074:SF49">
    <property type="entry name" value="POLYNUCLEOTIDYL TRANSFERASE, RIBONUCLEASE H-LIKE SUPERFAMILY PROTEIN"/>
    <property type="match status" value="1"/>
</dbReference>
<dbReference type="InterPro" id="IPR012337">
    <property type="entry name" value="RNaseH-like_sf"/>
</dbReference>
<dbReference type="GO" id="GO:0003676">
    <property type="term" value="F:nucleic acid binding"/>
    <property type="evidence" value="ECO:0007669"/>
    <property type="project" value="InterPro"/>
</dbReference>
<reference evidence="2" key="2">
    <citation type="submission" date="2015-03" db="UniProtKB">
        <authorList>
            <consortium name="EnsemblPlants"/>
        </authorList>
    </citation>
    <scope>IDENTIFICATION</scope>
</reference>